<dbReference type="SUPFAM" id="SSF46785">
    <property type="entry name" value="Winged helix' DNA-binding domain"/>
    <property type="match status" value="1"/>
</dbReference>
<keyword evidence="6" id="KW-1185">Reference proteome</keyword>
<reference evidence="5 6" key="1">
    <citation type="submission" date="2016-11" db="EMBL/GenBank/DDBJ databases">
        <title>Mixed transmission modes and dynamic genome evolution in an obligate animal-bacterial symbiosis.</title>
        <authorList>
            <person name="Russell S.L."/>
            <person name="Corbett-Detig R.B."/>
            <person name="Cavanaugh C.M."/>
        </authorList>
    </citation>
    <scope>NUCLEOTIDE SEQUENCE [LARGE SCALE GENOMIC DNA]</scope>
    <source>
        <strain evidence="5">Se-Cadez</strain>
    </source>
</reference>
<dbReference type="Gene3D" id="1.10.10.10">
    <property type="entry name" value="Winged helix-like DNA-binding domain superfamily/Winged helix DNA-binding domain"/>
    <property type="match status" value="1"/>
</dbReference>
<comment type="caution">
    <text evidence="5">The sequence shown here is derived from an EMBL/GenBank/DDBJ whole genome shotgun (WGS) entry which is preliminary data.</text>
</comment>
<dbReference type="SMART" id="SM00895">
    <property type="entry name" value="FCD"/>
    <property type="match status" value="1"/>
</dbReference>
<name>A0A1T2KSS6_9GAMM</name>
<sequence>MPKQRISDQIAAKLEAMIANGELKPGERLPAERELAAQLDVSRPSLREAIGRLNSKGLLNTRRGGGTYVCGGLEPSFVDPLLALLKELPESRFDVLEIRHALEGTAAYYAALRSTEEDKENIRRCFRNMIERHGSPDPMDEARADAEFHLAIVEASHNLVLLHVMRGLFTLLQSSISHNLDKLYTLPRVFDPLSKQHERLMDAIIEGDPEKARSAAQAHMVLVEESLQQIYREQGRWQRALRDITPNSED</sequence>
<dbReference type="EMBL" id="MPRJ01000079">
    <property type="protein sequence ID" value="OOZ35756.1"/>
    <property type="molecule type" value="Genomic_DNA"/>
</dbReference>
<dbReference type="InterPro" id="IPR008920">
    <property type="entry name" value="TF_FadR/GntR_C"/>
</dbReference>
<dbReference type="InterPro" id="IPR036390">
    <property type="entry name" value="WH_DNA-bd_sf"/>
</dbReference>
<keyword evidence="3" id="KW-0804">Transcription</keyword>
<dbReference type="GO" id="GO:0003677">
    <property type="term" value="F:DNA binding"/>
    <property type="evidence" value="ECO:0007669"/>
    <property type="project" value="UniProtKB-KW"/>
</dbReference>
<evidence type="ECO:0000256" key="1">
    <source>
        <dbReference type="ARBA" id="ARBA00023015"/>
    </source>
</evidence>
<dbReference type="Gene3D" id="1.20.120.530">
    <property type="entry name" value="GntR ligand-binding domain-like"/>
    <property type="match status" value="1"/>
</dbReference>
<dbReference type="InterPro" id="IPR036388">
    <property type="entry name" value="WH-like_DNA-bd_sf"/>
</dbReference>
<protein>
    <submittedName>
        <fullName evidence="5">Transcriptional regulator LldR</fullName>
    </submittedName>
</protein>
<dbReference type="InterPro" id="IPR011711">
    <property type="entry name" value="GntR_C"/>
</dbReference>
<dbReference type="PRINTS" id="PR00035">
    <property type="entry name" value="HTHGNTR"/>
</dbReference>
<evidence type="ECO:0000313" key="5">
    <source>
        <dbReference type="EMBL" id="OOZ35756.1"/>
    </source>
</evidence>
<dbReference type="RefSeq" id="WP_078487962.1">
    <property type="nucleotide sequence ID" value="NZ_MPRJ01000079.1"/>
</dbReference>
<dbReference type="AlphaFoldDB" id="A0A1T2KSS6"/>
<dbReference type="SUPFAM" id="SSF48008">
    <property type="entry name" value="GntR ligand-binding domain-like"/>
    <property type="match status" value="1"/>
</dbReference>
<feature type="domain" description="HTH gntR-type" evidence="4">
    <location>
        <begin position="4"/>
        <end position="72"/>
    </location>
</feature>
<dbReference type="OrthoDB" id="5450856at2"/>
<evidence type="ECO:0000313" key="6">
    <source>
        <dbReference type="Proteomes" id="UP000190896"/>
    </source>
</evidence>
<dbReference type="PANTHER" id="PTHR43537">
    <property type="entry name" value="TRANSCRIPTIONAL REGULATOR, GNTR FAMILY"/>
    <property type="match status" value="1"/>
</dbReference>
<keyword evidence="1" id="KW-0805">Transcription regulation</keyword>
<evidence type="ECO:0000256" key="3">
    <source>
        <dbReference type="ARBA" id="ARBA00023163"/>
    </source>
</evidence>
<dbReference type="Proteomes" id="UP000190896">
    <property type="component" value="Unassembled WGS sequence"/>
</dbReference>
<dbReference type="PROSITE" id="PS50949">
    <property type="entry name" value="HTH_GNTR"/>
    <property type="match status" value="1"/>
</dbReference>
<proteinExistence type="predicted"/>
<gene>
    <name evidence="5" type="ORF">BOW51_10475</name>
</gene>
<dbReference type="SMART" id="SM00345">
    <property type="entry name" value="HTH_GNTR"/>
    <property type="match status" value="1"/>
</dbReference>
<accession>A0A1T2KSS6</accession>
<dbReference type="CDD" id="cd07377">
    <property type="entry name" value="WHTH_GntR"/>
    <property type="match status" value="1"/>
</dbReference>
<dbReference type="GO" id="GO:0003700">
    <property type="term" value="F:DNA-binding transcription factor activity"/>
    <property type="evidence" value="ECO:0007669"/>
    <property type="project" value="InterPro"/>
</dbReference>
<evidence type="ECO:0000256" key="2">
    <source>
        <dbReference type="ARBA" id="ARBA00023125"/>
    </source>
</evidence>
<dbReference type="Pfam" id="PF07729">
    <property type="entry name" value="FCD"/>
    <property type="match status" value="1"/>
</dbReference>
<dbReference type="Pfam" id="PF00392">
    <property type="entry name" value="GntR"/>
    <property type="match status" value="1"/>
</dbReference>
<dbReference type="InterPro" id="IPR000524">
    <property type="entry name" value="Tscrpt_reg_HTH_GntR"/>
</dbReference>
<keyword evidence="2" id="KW-0238">DNA-binding</keyword>
<evidence type="ECO:0000259" key="4">
    <source>
        <dbReference type="PROSITE" id="PS50949"/>
    </source>
</evidence>
<dbReference type="PANTHER" id="PTHR43537:SF18">
    <property type="entry name" value="L-LACTATE DEHYDROGENASE OPERON REGULATORY PROTEIN-RELATED"/>
    <property type="match status" value="1"/>
</dbReference>
<organism evidence="5 6">
    <name type="scientific">Solemya velesiana gill symbiont</name>
    <dbReference type="NCBI Taxonomy" id="1918948"/>
    <lineage>
        <taxon>Bacteria</taxon>
        <taxon>Pseudomonadati</taxon>
        <taxon>Pseudomonadota</taxon>
        <taxon>Gammaproteobacteria</taxon>
        <taxon>sulfur-oxidizing symbionts</taxon>
    </lineage>
</organism>